<sequence>MSSIHKTIAHRKTLTELCAVRELVVDDLRAADKYRDSAAYMMQQCVRYGLPSNAKPRYDLDTQIREVDKIFWNHAFHLTGIDSVMDRQAREEMDRNMQNGQVPEFTLETVRNMFVELSQDADHMFRRGVAELFRRLPGQYQRHEAYRVAPKIICRAVVRPRFDGLSLEINGYASDQLNDLDRVMCAIQGRKFQPRALESAMNAEFIEFGEYQDDRIKAVPFKNGNLHIHFLDSDLLDGINRTIAQHYGETLARGAA</sequence>
<name>A0A540VAK6_9GAMM</name>
<comment type="caution">
    <text evidence="2">The sequence shown here is derived from an EMBL/GenBank/DDBJ whole genome shotgun (WGS) entry which is preliminary data.</text>
</comment>
<evidence type="ECO:0000313" key="2">
    <source>
        <dbReference type="EMBL" id="TQE93798.1"/>
    </source>
</evidence>
<dbReference type="AlphaFoldDB" id="A0A540VAK6"/>
<accession>A0A540VAK6</accession>
<proteinExistence type="predicted"/>
<protein>
    <submittedName>
        <fullName evidence="2">DUF4942 domain-containing protein</fullName>
    </submittedName>
</protein>
<reference evidence="2 3" key="1">
    <citation type="submission" date="2019-06" db="EMBL/GenBank/DDBJ databases">
        <title>Metagenome assembled Genome of Spiribacter salinus SL48-SHIP from the microbial mat of Salt Lake 48 (Novosibirsk region, Russia).</title>
        <authorList>
            <person name="Shipova A."/>
            <person name="Rozanov A.S."/>
            <person name="Bryanskaya A.V."/>
            <person name="Peltek S.E."/>
        </authorList>
    </citation>
    <scope>NUCLEOTIDE SEQUENCE [LARGE SCALE GENOMIC DNA]</scope>
    <source>
        <strain evidence="2">SL48-SHIP-2</strain>
    </source>
</reference>
<evidence type="ECO:0000259" key="1">
    <source>
        <dbReference type="Pfam" id="PF13708"/>
    </source>
</evidence>
<gene>
    <name evidence="2" type="ORF">FKY71_17990</name>
</gene>
<organism evidence="2 3">
    <name type="scientific">Spiribacter salinus</name>
    <dbReference type="NCBI Taxonomy" id="1335746"/>
    <lineage>
        <taxon>Bacteria</taxon>
        <taxon>Pseudomonadati</taxon>
        <taxon>Pseudomonadota</taxon>
        <taxon>Gammaproteobacteria</taxon>
        <taxon>Chromatiales</taxon>
        <taxon>Ectothiorhodospiraceae</taxon>
        <taxon>Spiribacter</taxon>
    </lineage>
</organism>
<evidence type="ECO:0000313" key="3">
    <source>
        <dbReference type="Proteomes" id="UP000315400"/>
    </source>
</evidence>
<dbReference type="InterPro" id="IPR031339">
    <property type="entry name" value="DUF4942"/>
</dbReference>
<feature type="domain" description="DUF4942" evidence="1">
    <location>
        <begin position="64"/>
        <end position="249"/>
    </location>
</feature>
<dbReference type="EMBL" id="VIFK01000452">
    <property type="protein sequence ID" value="TQE93798.1"/>
    <property type="molecule type" value="Genomic_DNA"/>
</dbReference>
<dbReference type="Proteomes" id="UP000315400">
    <property type="component" value="Unassembled WGS sequence"/>
</dbReference>
<dbReference type="Pfam" id="PF13708">
    <property type="entry name" value="DUF4942"/>
    <property type="match status" value="1"/>
</dbReference>